<evidence type="ECO:0000256" key="9">
    <source>
        <dbReference type="ARBA" id="ARBA00022679"/>
    </source>
</evidence>
<keyword evidence="11 19" id="KW-0460">Magnesium</keyword>
<name>A0A0D8B6I0_9ACTN</name>
<dbReference type="HAMAP" id="MF_00719">
    <property type="entry name" value="CobS"/>
    <property type="match status" value="1"/>
</dbReference>
<feature type="transmembrane region" description="Helical" evidence="19">
    <location>
        <begin position="187"/>
        <end position="206"/>
    </location>
</feature>
<dbReference type="UniPathway" id="UPA00148">
    <property type="reaction ID" value="UER00238"/>
</dbReference>
<organism evidence="20 21">
    <name type="scientific">Frankia torreyi</name>
    <dbReference type="NCBI Taxonomy" id="1856"/>
    <lineage>
        <taxon>Bacteria</taxon>
        <taxon>Bacillati</taxon>
        <taxon>Actinomycetota</taxon>
        <taxon>Actinomycetes</taxon>
        <taxon>Frankiales</taxon>
        <taxon>Frankiaceae</taxon>
        <taxon>Frankia</taxon>
    </lineage>
</organism>
<keyword evidence="12 19" id="KW-1133">Transmembrane helix</keyword>
<dbReference type="GO" id="GO:0009236">
    <property type="term" value="P:cobalamin biosynthetic process"/>
    <property type="evidence" value="ECO:0007669"/>
    <property type="project" value="UniProtKB-UniRule"/>
</dbReference>
<comment type="pathway">
    <text evidence="3 19">Cofactor biosynthesis; adenosylcobalamin biosynthesis; adenosylcobalamin from cob(II)yrinate a,c-diamide: step 7/7.</text>
</comment>
<evidence type="ECO:0000256" key="4">
    <source>
        <dbReference type="ARBA" id="ARBA00010561"/>
    </source>
</evidence>
<comment type="subcellular location">
    <subcellularLocation>
        <location evidence="2 19">Cell membrane</location>
        <topology evidence="2 19">Multi-pass membrane protein</topology>
    </subcellularLocation>
</comment>
<sequence>MVAARTAFTLLTALPLRGPERLDRRLAGRAMALAPLVGLVLGLVTAVVVVALRVTTGTPGHRNQSLLPAAVGIAILALASRGLHLDGLADLGDGLGARRVRGRDRALEIMRESTIGAFGVVSVVFVVLLQVVALSAAITVHRGTVSILVAVMTGRLAATLACTGHTPPAHPDGLGALVAGTVRTRDAVLAVIGVCAVAALAGRLDFDGGDVSRAVRAVVAVCLGTAFSVALRRYLISRFSGLTGDMLGAIIELTTMVTLIIMAMTLPTPAVHFLGHQR</sequence>
<comment type="function">
    <text evidence="14 19">Joins adenosylcobinamide-GDP and alpha-ribazole to generate adenosylcobalamin (Ado-cobalamin). Also synthesizes adenosylcobalamin 5'-phosphate from adenosylcobinamide-GDP and alpha-ribazole 5'-phosphate.</text>
</comment>
<evidence type="ECO:0000256" key="1">
    <source>
        <dbReference type="ARBA" id="ARBA00001946"/>
    </source>
</evidence>
<protein>
    <recommendedName>
        <fullName evidence="6 19">Adenosylcobinamide-GDP ribazoletransferase</fullName>
        <ecNumber evidence="5 19">2.7.8.26</ecNumber>
    </recommendedName>
    <alternativeName>
        <fullName evidence="16 19">Cobalamin synthase</fullName>
    </alternativeName>
    <alternativeName>
        <fullName evidence="15 19">Cobalamin-5'-phosphate synthase</fullName>
    </alternativeName>
</protein>
<reference evidence="21" key="1">
    <citation type="submission" date="2015-02" db="EMBL/GenBank/DDBJ databases">
        <title>Draft Genome of Frankia sp. CpI1-S.</title>
        <authorList>
            <person name="Oshone R.T."/>
            <person name="Ngom M."/>
            <person name="Ghodhbane-Gtari F."/>
            <person name="Gtari M."/>
            <person name="Morris K."/>
            <person name="Thomas K."/>
            <person name="Sen A."/>
            <person name="Tisa L.S."/>
        </authorList>
    </citation>
    <scope>NUCLEOTIDE SEQUENCE [LARGE SCALE GENOMIC DNA]</scope>
    <source>
        <strain evidence="21">CpI1-S</strain>
    </source>
</reference>
<evidence type="ECO:0000256" key="7">
    <source>
        <dbReference type="ARBA" id="ARBA00022475"/>
    </source>
</evidence>
<dbReference type="EC" id="2.7.8.26" evidence="5 19"/>
<dbReference type="GO" id="GO:0005886">
    <property type="term" value="C:plasma membrane"/>
    <property type="evidence" value="ECO:0007669"/>
    <property type="project" value="UniProtKB-SubCell"/>
</dbReference>
<dbReference type="PANTHER" id="PTHR34148">
    <property type="entry name" value="ADENOSYLCOBINAMIDE-GDP RIBAZOLETRANSFERASE"/>
    <property type="match status" value="1"/>
</dbReference>
<keyword evidence="13 19" id="KW-0472">Membrane</keyword>
<comment type="catalytic activity">
    <reaction evidence="17 19">
        <text>alpha-ribazole + adenosylcob(III)inamide-GDP = adenosylcob(III)alamin + GMP + H(+)</text>
        <dbReference type="Rhea" id="RHEA:16049"/>
        <dbReference type="ChEBI" id="CHEBI:10329"/>
        <dbReference type="ChEBI" id="CHEBI:15378"/>
        <dbReference type="ChEBI" id="CHEBI:18408"/>
        <dbReference type="ChEBI" id="CHEBI:58115"/>
        <dbReference type="ChEBI" id="CHEBI:60487"/>
        <dbReference type="EC" id="2.7.8.26"/>
    </reaction>
</comment>
<evidence type="ECO:0000256" key="16">
    <source>
        <dbReference type="ARBA" id="ARBA00032853"/>
    </source>
</evidence>
<proteinExistence type="inferred from homology"/>
<keyword evidence="8 19" id="KW-0169">Cobalamin biosynthesis</keyword>
<evidence type="ECO:0000256" key="10">
    <source>
        <dbReference type="ARBA" id="ARBA00022692"/>
    </source>
</evidence>
<comment type="catalytic activity">
    <reaction evidence="18 19">
        <text>alpha-ribazole 5'-phosphate + adenosylcob(III)inamide-GDP = adenosylcob(III)alamin 5'-phosphate + GMP + H(+)</text>
        <dbReference type="Rhea" id="RHEA:23560"/>
        <dbReference type="ChEBI" id="CHEBI:15378"/>
        <dbReference type="ChEBI" id="CHEBI:57918"/>
        <dbReference type="ChEBI" id="CHEBI:58115"/>
        <dbReference type="ChEBI" id="CHEBI:60487"/>
        <dbReference type="ChEBI" id="CHEBI:60493"/>
        <dbReference type="EC" id="2.7.8.26"/>
    </reaction>
</comment>
<reference evidence="20 21" key="2">
    <citation type="journal article" date="2016" name="Genome Announc.">
        <title>Permanent Draft Genome Sequences for Two Variants of Frankia sp. Strain CpI1, the First Frankia Strain Isolated from Root Nodules of Comptonia peregrina.</title>
        <authorList>
            <person name="Oshone R."/>
            <person name="Hurst S.G.IV."/>
            <person name="Abebe-Akele F."/>
            <person name="Simpson S."/>
            <person name="Morris K."/>
            <person name="Thomas W.K."/>
            <person name="Tisa L.S."/>
        </authorList>
    </citation>
    <scope>NUCLEOTIDE SEQUENCE [LARGE SCALE GENOMIC DNA]</scope>
    <source>
        <strain evidence="21">CpI1-S</strain>
    </source>
</reference>
<feature type="transmembrane region" description="Helical" evidence="19">
    <location>
        <begin position="218"/>
        <end position="236"/>
    </location>
</feature>
<dbReference type="RefSeq" id="WP_044888264.1">
    <property type="nucleotide sequence ID" value="NZ_JYFN01000080.1"/>
</dbReference>
<dbReference type="Pfam" id="PF02654">
    <property type="entry name" value="CobS"/>
    <property type="match status" value="1"/>
</dbReference>
<keyword evidence="21" id="KW-1185">Reference proteome</keyword>
<evidence type="ECO:0000256" key="15">
    <source>
        <dbReference type="ARBA" id="ARBA00032605"/>
    </source>
</evidence>
<dbReference type="PATRIC" id="fig|1502723.3.peg.6468"/>
<dbReference type="EMBL" id="JYFN01000080">
    <property type="protein sequence ID" value="KJE19893.1"/>
    <property type="molecule type" value="Genomic_DNA"/>
</dbReference>
<evidence type="ECO:0000256" key="12">
    <source>
        <dbReference type="ARBA" id="ARBA00022989"/>
    </source>
</evidence>
<keyword evidence="9 19" id="KW-0808">Transferase</keyword>
<evidence type="ECO:0000256" key="18">
    <source>
        <dbReference type="ARBA" id="ARBA00049504"/>
    </source>
</evidence>
<evidence type="ECO:0000256" key="6">
    <source>
        <dbReference type="ARBA" id="ARBA00015850"/>
    </source>
</evidence>
<feature type="transmembrane region" description="Helical" evidence="19">
    <location>
        <begin position="115"/>
        <end position="138"/>
    </location>
</feature>
<comment type="caution">
    <text evidence="20">The sequence shown here is derived from an EMBL/GenBank/DDBJ whole genome shotgun (WGS) entry which is preliminary data.</text>
</comment>
<dbReference type="GO" id="GO:0051073">
    <property type="term" value="F:adenosylcobinamide-GDP ribazoletransferase activity"/>
    <property type="evidence" value="ECO:0007669"/>
    <property type="project" value="UniProtKB-UniRule"/>
</dbReference>
<evidence type="ECO:0000313" key="21">
    <source>
        <dbReference type="Proteomes" id="UP000032545"/>
    </source>
</evidence>
<feature type="transmembrane region" description="Helical" evidence="19">
    <location>
        <begin position="256"/>
        <end position="275"/>
    </location>
</feature>
<dbReference type="GO" id="GO:0008818">
    <property type="term" value="F:cobalamin 5'-phosphate synthase activity"/>
    <property type="evidence" value="ECO:0007669"/>
    <property type="project" value="UniProtKB-UniRule"/>
</dbReference>
<dbReference type="InterPro" id="IPR003805">
    <property type="entry name" value="CobS"/>
</dbReference>
<feature type="transmembrane region" description="Helical" evidence="19">
    <location>
        <begin position="31"/>
        <end position="54"/>
    </location>
</feature>
<evidence type="ECO:0000256" key="13">
    <source>
        <dbReference type="ARBA" id="ARBA00023136"/>
    </source>
</evidence>
<evidence type="ECO:0000256" key="3">
    <source>
        <dbReference type="ARBA" id="ARBA00004663"/>
    </source>
</evidence>
<comment type="similarity">
    <text evidence="4 19">Belongs to the CobS family.</text>
</comment>
<keyword evidence="10 19" id="KW-0812">Transmembrane</keyword>
<evidence type="ECO:0000256" key="17">
    <source>
        <dbReference type="ARBA" id="ARBA00048623"/>
    </source>
</evidence>
<dbReference type="PANTHER" id="PTHR34148:SF1">
    <property type="entry name" value="ADENOSYLCOBINAMIDE-GDP RIBAZOLETRANSFERASE"/>
    <property type="match status" value="1"/>
</dbReference>
<feature type="transmembrane region" description="Helical" evidence="19">
    <location>
        <begin position="66"/>
        <end position="83"/>
    </location>
</feature>
<dbReference type="Proteomes" id="UP000032545">
    <property type="component" value="Unassembled WGS sequence"/>
</dbReference>
<dbReference type="AlphaFoldDB" id="A0A0D8B6I0"/>
<evidence type="ECO:0000256" key="2">
    <source>
        <dbReference type="ARBA" id="ARBA00004651"/>
    </source>
</evidence>
<dbReference type="OrthoDB" id="9794223at2"/>
<evidence type="ECO:0000313" key="20">
    <source>
        <dbReference type="EMBL" id="KJE19893.1"/>
    </source>
</evidence>
<keyword evidence="7 19" id="KW-1003">Cell membrane</keyword>
<evidence type="ECO:0000256" key="19">
    <source>
        <dbReference type="HAMAP-Rule" id="MF_00719"/>
    </source>
</evidence>
<evidence type="ECO:0000256" key="8">
    <source>
        <dbReference type="ARBA" id="ARBA00022573"/>
    </source>
</evidence>
<gene>
    <name evidence="19" type="primary">cobS</name>
    <name evidence="20" type="ORF">FF36_05836</name>
</gene>
<comment type="cofactor">
    <cofactor evidence="1 19">
        <name>Mg(2+)</name>
        <dbReference type="ChEBI" id="CHEBI:18420"/>
    </cofactor>
</comment>
<accession>A0A0D8B6I0</accession>
<evidence type="ECO:0000256" key="11">
    <source>
        <dbReference type="ARBA" id="ARBA00022842"/>
    </source>
</evidence>
<evidence type="ECO:0000256" key="5">
    <source>
        <dbReference type="ARBA" id="ARBA00013200"/>
    </source>
</evidence>
<evidence type="ECO:0000256" key="14">
    <source>
        <dbReference type="ARBA" id="ARBA00025228"/>
    </source>
</evidence>